<feature type="compositionally biased region" description="Pro residues" evidence="1">
    <location>
        <begin position="277"/>
        <end position="286"/>
    </location>
</feature>
<sequence length="424" mass="46728">MREKALIQKAADFWYPEFSPVDVTVMYLTQNDATWAEEQISQRPSWSGNIPGGIRSWIERNSCGFALAFMADQKQVFIQCVKNGSESGINDQQVGPHEYSHWVQYAQTPFLFLGTVPWLIEGQANFYGLALGIAPDDPTLLSINKSIAGHATQFDIYNGYQFADFKMLDIFESADVFDMQTMLTRGGTVWDKYAVGTLTSEWLVAKHGHQKYVDWMKGLLQNKGQNNDSERLENANVFRTVYGFEYDQLGVHVTAYFAARSKQLRDAWAQNGQGQPNPAPQNPAPQNPSVSPTVAPTPTPTSSPTPAPTGSPKPTPTPTPAVILNAKVQLPSFSSKATALTNSQRDWIAAKVKDPRVKQVSCTAAYSSKTTAKDLALYKLRAQNSCAYAKTSLTKLGRSAKTSVTTVKTTKTAEVGRVYLVFKG</sequence>
<evidence type="ECO:0000256" key="1">
    <source>
        <dbReference type="SAM" id="MobiDB-lite"/>
    </source>
</evidence>
<accession>A0A6J6P985</accession>
<feature type="region of interest" description="Disordered" evidence="1">
    <location>
        <begin position="269"/>
        <end position="320"/>
    </location>
</feature>
<organism evidence="2">
    <name type="scientific">freshwater metagenome</name>
    <dbReference type="NCBI Taxonomy" id="449393"/>
    <lineage>
        <taxon>unclassified sequences</taxon>
        <taxon>metagenomes</taxon>
        <taxon>ecological metagenomes</taxon>
    </lineage>
</organism>
<dbReference type="EMBL" id="CAEZXK010000040">
    <property type="protein sequence ID" value="CAB4693115.1"/>
    <property type="molecule type" value="Genomic_DNA"/>
</dbReference>
<dbReference type="AlphaFoldDB" id="A0A6J6P985"/>
<proteinExistence type="predicted"/>
<gene>
    <name evidence="2" type="ORF">UFOPK2370_01089</name>
</gene>
<reference evidence="2" key="1">
    <citation type="submission" date="2020-05" db="EMBL/GenBank/DDBJ databases">
        <authorList>
            <person name="Chiriac C."/>
            <person name="Salcher M."/>
            <person name="Ghai R."/>
            <person name="Kavagutti S V."/>
        </authorList>
    </citation>
    <scope>NUCLEOTIDE SEQUENCE</scope>
</reference>
<name>A0A6J6P985_9ZZZZ</name>
<evidence type="ECO:0000313" key="2">
    <source>
        <dbReference type="EMBL" id="CAB4693115.1"/>
    </source>
</evidence>
<protein>
    <submittedName>
        <fullName evidence="2">Unannotated protein</fullName>
    </submittedName>
</protein>
<feature type="compositionally biased region" description="Pro residues" evidence="1">
    <location>
        <begin position="295"/>
        <end position="319"/>
    </location>
</feature>